<evidence type="ECO:0000256" key="8">
    <source>
        <dbReference type="ARBA" id="ARBA00042485"/>
    </source>
</evidence>
<keyword evidence="5" id="KW-0653">Protein transport</keyword>
<dbReference type="Gene3D" id="1.25.40.10">
    <property type="entry name" value="Tetratricopeptide repeat domain"/>
    <property type="match status" value="1"/>
</dbReference>
<evidence type="ECO:0000256" key="2">
    <source>
        <dbReference type="ARBA" id="ARBA00010050"/>
    </source>
</evidence>
<accession>K0T2H8</accession>
<dbReference type="AlphaFoldDB" id="K0T2H8"/>
<dbReference type="OrthoDB" id="9984275at2759"/>
<organism evidence="10 11">
    <name type="scientific">Thalassiosira oceanica</name>
    <name type="common">Marine diatom</name>
    <dbReference type="NCBI Taxonomy" id="159749"/>
    <lineage>
        <taxon>Eukaryota</taxon>
        <taxon>Sar</taxon>
        <taxon>Stramenopiles</taxon>
        <taxon>Ochrophyta</taxon>
        <taxon>Bacillariophyta</taxon>
        <taxon>Coscinodiscophyceae</taxon>
        <taxon>Thalassiosirophycidae</taxon>
        <taxon>Thalassiosirales</taxon>
        <taxon>Thalassiosiraceae</taxon>
        <taxon>Thalassiosira</taxon>
    </lineage>
</organism>
<dbReference type="PANTHER" id="PTHR13768:SF2">
    <property type="entry name" value="GAMMA-SOLUBLE NSF ATTACHMENT PROTEIN"/>
    <property type="match status" value="1"/>
</dbReference>
<comment type="similarity">
    <text evidence="2">Belongs to the SNAP family.</text>
</comment>
<keyword evidence="4" id="KW-0931">ER-Golgi transport</keyword>
<evidence type="ECO:0000256" key="3">
    <source>
        <dbReference type="ARBA" id="ARBA00022448"/>
    </source>
</evidence>
<evidence type="ECO:0000313" key="10">
    <source>
        <dbReference type="EMBL" id="EJK72823.1"/>
    </source>
</evidence>
<dbReference type="Proteomes" id="UP000266841">
    <property type="component" value="Unassembled WGS sequence"/>
</dbReference>
<dbReference type="GO" id="GO:0005774">
    <property type="term" value="C:vacuolar membrane"/>
    <property type="evidence" value="ECO:0007669"/>
    <property type="project" value="TreeGrafter"/>
</dbReference>
<feature type="region of interest" description="Disordered" evidence="9">
    <location>
        <begin position="1"/>
        <end position="95"/>
    </location>
</feature>
<dbReference type="Pfam" id="PF14938">
    <property type="entry name" value="SNAP"/>
    <property type="match status" value="1"/>
</dbReference>
<dbReference type="PANTHER" id="PTHR13768">
    <property type="entry name" value="SOLUBLE NSF ATTACHMENT PROTEIN SNAP"/>
    <property type="match status" value="1"/>
</dbReference>
<gene>
    <name evidence="10" type="ORF">THAOC_05605</name>
</gene>
<dbReference type="GO" id="GO:0005483">
    <property type="term" value="F:soluble NSF attachment protein activity"/>
    <property type="evidence" value="ECO:0007669"/>
    <property type="project" value="TreeGrafter"/>
</dbReference>
<dbReference type="OMA" id="ANAWAQM"/>
<evidence type="ECO:0000256" key="6">
    <source>
        <dbReference type="ARBA" id="ARBA00023136"/>
    </source>
</evidence>
<dbReference type="GO" id="GO:0019905">
    <property type="term" value="F:syntaxin binding"/>
    <property type="evidence" value="ECO:0007669"/>
    <property type="project" value="TreeGrafter"/>
</dbReference>
<dbReference type="InterPro" id="IPR011990">
    <property type="entry name" value="TPR-like_helical_dom_sf"/>
</dbReference>
<protein>
    <recommendedName>
        <fullName evidence="7">Gamma-soluble NSF attachment protein</fullName>
    </recommendedName>
    <alternativeName>
        <fullName evidence="8">N-ethylmaleimide-sensitive factor attachment protein gamma</fullName>
    </alternativeName>
</protein>
<feature type="region of interest" description="Disordered" evidence="9">
    <location>
        <begin position="442"/>
        <end position="532"/>
    </location>
</feature>
<feature type="compositionally biased region" description="Acidic residues" evidence="9">
    <location>
        <begin position="519"/>
        <end position="532"/>
    </location>
</feature>
<feature type="compositionally biased region" description="Low complexity" evidence="9">
    <location>
        <begin position="49"/>
        <end position="89"/>
    </location>
</feature>
<dbReference type="SUPFAM" id="SSF48452">
    <property type="entry name" value="TPR-like"/>
    <property type="match status" value="1"/>
</dbReference>
<keyword evidence="11" id="KW-1185">Reference proteome</keyword>
<feature type="compositionally biased region" description="Acidic residues" evidence="9">
    <location>
        <begin position="492"/>
        <end position="508"/>
    </location>
</feature>
<name>K0T2H8_THAOC</name>
<dbReference type="EMBL" id="AGNL01005247">
    <property type="protein sequence ID" value="EJK72823.1"/>
    <property type="molecule type" value="Genomic_DNA"/>
</dbReference>
<evidence type="ECO:0000313" key="11">
    <source>
        <dbReference type="Proteomes" id="UP000266841"/>
    </source>
</evidence>
<evidence type="ECO:0000256" key="1">
    <source>
        <dbReference type="ARBA" id="ARBA00004170"/>
    </source>
</evidence>
<evidence type="ECO:0000256" key="4">
    <source>
        <dbReference type="ARBA" id="ARBA00022892"/>
    </source>
</evidence>
<evidence type="ECO:0000256" key="9">
    <source>
        <dbReference type="SAM" id="MobiDB-lite"/>
    </source>
</evidence>
<comment type="subcellular location">
    <subcellularLocation>
        <location evidence="1">Membrane</location>
        <topology evidence="1">Peripheral membrane protein</topology>
    </subcellularLocation>
</comment>
<dbReference type="GO" id="GO:0006886">
    <property type="term" value="P:intracellular protein transport"/>
    <property type="evidence" value="ECO:0007669"/>
    <property type="project" value="InterPro"/>
</dbReference>
<sequence>MSHYKRDAASNRDALFGGSGGGGSSSSKRGSAPRPRPQQTPSTAGGGASRQRPSAAAAVASQQPSLVGLQSAPTPSSAADPTATPGPSSIFSSAGRSAARSNLNVLTGDAKIAKMSEAEDYRLKAKKCMTRGIFSKPDPISAANYYKRAADAYKACGENRLERLHRIASGDCQLGQDAYATAAAEYGRAAELAETSDETLPRKRQECHKLNLDAANAWAQMGEAGRAAECKARAAFGLVMGSPVQARIEPKALAAIEEAVEAFVPDPLNRKRDYRRTGTSAYADPNSPDSAEALERATALAKQNVITDSFAHETLAKVGCRAAWGGHHESALYAFGAVTSSLEAEGYATISLSRAYATETIVTLAAGDVVAAKSDFQGVHLQRTSYLSSRECALAEDLIRACDSMDPEALDEARGRGGPNRGAMANLDPVVREVVGTIRVSGRARGKDAGARKAAPSSKTGAVAGEQQQQQRQAGVSVPAEPQQTKGSAILSEEELANDTDAAFDEMDGIMNSMGLGDDGGDDDDDDEIDLT</sequence>
<reference evidence="10 11" key="1">
    <citation type="journal article" date="2012" name="Genome Biol.">
        <title>Genome and low-iron response of an oceanic diatom adapted to chronic iron limitation.</title>
        <authorList>
            <person name="Lommer M."/>
            <person name="Specht M."/>
            <person name="Roy A.S."/>
            <person name="Kraemer L."/>
            <person name="Andreson R."/>
            <person name="Gutowska M.A."/>
            <person name="Wolf J."/>
            <person name="Bergner S.V."/>
            <person name="Schilhabel M.B."/>
            <person name="Klostermeier U.C."/>
            <person name="Beiko R.G."/>
            <person name="Rosenstiel P."/>
            <person name="Hippler M."/>
            <person name="Laroche J."/>
        </authorList>
    </citation>
    <scope>NUCLEOTIDE SEQUENCE [LARGE SCALE GENOMIC DNA]</scope>
    <source>
        <strain evidence="10 11">CCMP1005</strain>
    </source>
</reference>
<dbReference type="GO" id="GO:0031201">
    <property type="term" value="C:SNARE complex"/>
    <property type="evidence" value="ECO:0007669"/>
    <property type="project" value="TreeGrafter"/>
</dbReference>
<dbReference type="eggNOG" id="ENOG502S769">
    <property type="taxonomic scope" value="Eukaryota"/>
</dbReference>
<dbReference type="GO" id="GO:0016192">
    <property type="term" value="P:vesicle-mediated transport"/>
    <property type="evidence" value="ECO:0007669"/>
    <property type="project" value="UniProtKB-KW"/>
</dbReference>
<feature type="compositionally biased region" description="Basic and acidic residues" evidence="9">
    <location>
        <begin position="1"/>
        <end position="10"/>
    </location>
</feature>
<keyword evidence="6" id="KW-0472">Membrane</keyword>
<evidence type="ECO:0000256" key="7">
    <source>
        <dbReference type="ARBA" id="ARBA00040047"/>
    </source>
</evidence>
<feature type="compositionally biased region" description="Low complexity" evidence="9">
    <location>
        <begin position="461"/>
        <end position="478"/>
    </location>
</feature>
<proteinExistence type="inferred from homology"/>
<comment type="caution">
    <text evidence="10">The sequence shown here is derived from an EMBL/GenBank/DDBJ whole genome shotgun (WGS) entry which is preliminary data.</text>
</comment>
<keyword evidence="3" id="KW-0813">Transport</keyword>
<evidence type="ECO:0000256" key="5">
    <source>
        <dbReference type="ARBA" id="ARBA00022927"/>
    </source>
</evidence>
<dbReference type="InterPro" id="IPR000744">
    <property type="entry name" value="NSF_attach"/>
</dbReference>